<dbReference type="Pfam" id="PF03357">
    <property type="entry name" value="Snf7"/>
    <property type="match status" value="1"/>
</dbReference>
<dbReference type="EMBL" id="GL832972">
    <property type="protein sequence ID" value="EGD75599.1"/>
    <property type="molecule type" value="Genomic_DNA"/>
</dbReference>
<dbReference type="STRING" id="946362.F2UFN1"/>
<dbReference type="Proteomes" id="UP000007799">
    <property type="component" value="Unassembled WGS sequence"/>
</dbReference>
<dbReference type="InParanoid" id="F2UFN1"/>
<keyword evidence="3" id="KW-1185">Reference proteome</keyword>
<dbReference type="PANTHER" id="PTHR10476">
    <property type="entry name" value="CHARGED MULTIVESICULAR BODY PROTEIN"/>
    <property type="match status" value="1"/>
</dbReference>
<dbReference type="GO" id="GO:0007034">
    <property type="term" value="P:vacuolar transport"/>
    <property type="evidence" value="ECO:0007669"/>
    <property type="project" value="InterPro"/>
</dbReference>
<organism evidence="3">
    <name type="scientific">Salpingoeca rosetta (strain ATCC 50818 / BSB-021)</name>
    <dbReference type="NCBI Taxonomy" id="946362"/>
    <lineage>
        <taxon>Eukaryota</taxon>
        <taxon>Choanoflagellata</taxon>
        <taxon>Craspedida</taxon>
        <taxon>Salpingoecidae</taxon>
        <taxon>Salpingoeca</taxon>
    </lineage>
</organism>
<dbReference type="eggNOG" id="KOG3230">
    <property type="taxonomic scope" value="Eukaryota"/>
</dbReference>
<dbReference type="AlphaFoldDB" id="F2UFN1"/>
<evidence type="ECO:0000313" key="3">
    <source>
        <dbReference type="Proteomes" id="UP000007799"/>
    </source>
</evidence>
<sequence length="194" mass="22280">MEWLFGRKKTPEEMMKENQRLLRRAMRDLDRERQSLERQEKKTMMDIKKAARAGQVDAAKIMAKDVVRTRRFQKKMIMMKTQIQAVSLKIQTLKATNSMAKAMSGVTKAMARMNKTMNIPALQKIMAEFEKQSEVMDMKQEMMDDAVDDVMGEEEDDEERSSTLAPAEHCASRLLITAASALHKRHARAIGEAE</sequence>
<name>F2UFN1_SALR5</name>
<dbReference type="GeneID" id="16072614"/>
<evidence type="ECO:0000256" key="1">
    <source>
        <dbReference type="SAM" id="Coils"/>
    </source>
</evidence>
<dbReference type="OMA" id="LMWANIQ"/>
<protein>
    <submittedName>
        <fullName evidence="2">Charged multivesicular body protein 2a</fullName>
    </submittedName>
</protein>
<proteinExistence type="predicted"/>
<keyword evidence="1" id="KW-0175">Coiled coil</keyword>
<dbReference type="InterPro" id="IPR005024">
    <property type="entry name" value="Snf7_fam"/>
</dbReference>
<dbReference type="OrthoDB" id="10252926at2759"/>
<feature type="coiled-coil region" evidence="1">
    <location>
        <begin position="15"/>
        <end position="46"/>
    </location>
</feature>
<accession>F2UFN1</accession>
<dbReference type="FunCoup" id="F2UFN1">
    <property type="interactions" value="1661"/>
</dbReference>
<dbReference type="Gene3D" id="6.10.140.1230">
    <property type="match status" value="1"/>
</dbReference>
<gene>
    <name evidence="2" type="ORF">PTSG_06666</name>
</gene>
<reference evidence="2" key="1">
    <citation type="submission" date="2009-08" db="EMBL/GenBank/DDBJ databases">
        <title>Annotation of Salpingoeca rosetta.</title>
        <authorList>
            <consortium name="The Broad Institute Genome Sequencing Platform"/>
            <person name="Russ C."/>
            <person name="Cuomo C."/>
            <person name="Burger G."/>
            <person name="Gray M.W."/>
            <person name="Holland P.W.H."/>
            <person name="King N."/>
            <person name="Lang F.B.F."/>
            <person name="Roger A.J."/>
            <person name="Ruiz-Trillo I."/>
            <person name="Young S.K."/>
            <person name="Zeng Q."/>
            <person name="Gargeya S."/>
            <person name="Alvarado L."/>
            <person name="Berlin A."/>
            <person name="Chapman S.B."/>
            <person name="Chen Z."/>
            <person name="Freedman E."/>
            <person name="Gellesch M."/>
            <person name="Goldberg J."/>
            <person name="Griggs A."/>
            <person name="Gujja S."/>
            <person name="Heilman E."/>
            <person name="Heiman D."/>
            <person name="Howarth C."/>
            <person name="Mehta T."/>
            <person name="Neiman D."/>
            <person name="Pearson M."/>
            <person name="Roberts A."/>
            <person name="Saif S."/>
            <person name="Shea T."/>
            <person name="Shenoy N."/>
            <person name="Sisk P."/>
            <person name="Stolte C."/>
            <person name="Sykes S."/>
            <person name="White J."/>
            <person name="Yandava C."/>
            <person name="Haas B."/>
            <person name="Nusbaum C."/>
            <person name="Birren B."/>
        </authorList>
    </citation>
    <scope>NUCLEOTIDE SEQUENCE [LARGE SCALE GENOMIC DNA]</scope>
    <source>
        <strain evidence="2">ATCC 50818</strain>
    </source>
</reference>
<dbReference type="KEGG" id="sre:PTSG_06666"/>
<evidence type="ECO:0000313" key="2">
    <source>
        <dbReference type="EMBL" id="EGD75599.1"/>
    </source>
</evidence>
<dbReference type="RefSeq" id="XP_004992056.1">
    <property type="nucleotide sequence ID" value="XM_004991999.1"/>
</dbReference>